<evidence type="ECO:0000313" key="1">
    <source>
        <dbReference type="EMBL" id="CAG8465135.1"/>
    </source>
</evidence>
<comment type="caution">
    <text evidence="1">The sequence shown here is derived from an EMBL/GenBank/DDBJ whole genome shotgun (WGS) entry which is preliminary data.</text>
</comment>
<sequence>MADNCDSQNKNSCFLWYLLWLCDTKIFHKIDYQFQIKGHTKNSVDCKFGRTKLEYAKQKLGPGLMRAKIRVKDSWDEFQLLKKDANPVNLSPQKLPPKGLSEEKQVDF</sequence>
<accession>A0ACA9KCZ3</accession>
<gene>
    <name evidence="1" type="ORF">DHETER_LOCUS1460</name>
</gene>
<evidence type="ECO:0000313" key="2">
    <source>
        <dbReference type="Proteomes" id="UP000789702"/>
    </source>
</evidence>
<proteinExistence type="predicted"/>
<dbReference type="Proteomes" id="UP000789702">
    <property type="component" value="Unassembled WGS sequence"/>
</dbReference>
<protein>
    <submittedName>
        <fullName evidence="1">13186_t:CDS:1</fullName>
    </submittedName>
</protein>
<reference evidence="1" key="1">
    <citation type="submission" date="2021-06" db="EMBL/GenBank/DDBJ databases">
        <authorList>
            <person name="Kallberg Y."/>
            <person name="Tangrot J."/>
            <person name="Rosling A."/>
        </authorList>
    </citation>
    <scope>NUCLEOTIDE SEQUENCE</scope>
    <source>
        <strain evidence="1">IL203A</strain>
    </source>
</reference>
<dbReference type="EMBL" id="CAJVPU010000877">
    <property type="protein sequence ID" value="CAG8465135.1"/>
    <property type="molecule type" value="Genomic_DNA"/>
</dbReference>
<organism evidence="1 2">
    <name type="scientific">Dentiscutata heterogama</name>
    <dbReference type="NCBI Taxonomy" id="1316150"/>
    <lineage>
        <taxon>Eukaryota</taxon>
        <taxon>Fungi</taxon>
        <taxon>Fungi incertae sedis</taxon>
        <taxon>Mucoromycota</taxon>
        <taxon>Glomeromycotina</taxon>
        <taxon>Glomeromycetes</taxon>
        <taxon>Diversisporales</taxon>
        <taxon>Gigasporaceae</taxon>
        <taxon>Dentiscutata</taxon>
    </lineage>
</organism>
<keyword evidence="2" id="KW-1185">Reference proteome</keyword>
<name>A0ACA9KCZ3_9GLOM</name>